<dbReference type="AlphaFoldDB" id="A0A2S0WD76"/>
<comment type="caution">
    <text evidence="7">Lacks conserved residue(s) required for the propagation of feature annotation.</text>
</comment>
<dbReference type="InterPro" id="IPR038467">
    <property type="entry name" value="RF3_dom_3_sf"/>
</dbReference>
<dbReference type="KEGG" id="clia:C3E79_03785"/>
<dbReference type="Gene3D" id="3.40.50.300">
    <property type="entry name" value="P-loop containing nucleotide triphosphate hydrolases"/>
    <property type="match status" value="1"/>
</dbReference>
<protein>
    <recommendedName>
        <fullName evidence="7 8">Peptide chain release factor 3</fullName>
        <shortName evidence="7">RF-3</shortName>
    </recommendedName>
</protein>
<evidence type="ECO:0000256" key="6">
    <source>
        <dbReference type="ARBA" id="ARBA00023134"/>
    </source>
</evidence>
<proteinExistence type="inferred from homology"/>
<evidence type="ECO:0000256" key="7">
    <source>
        <dbReference type="HAMAP-Rule" id="MF_00072"/>
    </source>
</evidence>
<dbReference type="PRINTS" id="PR00315">
    <property type="entry name" value="ELONGATNFCT"/>
</dbReference>
<dbReference type="InterPro" id="IPR005225">
    <property type="entry name" value="Small_GTP-bd"/>
</dbReference>
<dbReference type="InterPro" id="IPR027417">
    <property type="entry name" value="P-loop_NTPase"/>
</dbReference>
<dbReference type="Pfam" id="PF22042">
    <property type="entry name" value="EF-G_D2"/>
    <property type="match status" value="1"/>
</dbReference>
<dbReference type="RefSeq" id="WP_108403708.1">
    <property type="nucleotide sequence ID" value="NZ_CP026948.1"/>
</dbReference>
<evidence type="ECO:0000256" key="5">
    <source>
        <dbReference type="ARBA" id="ARBA00022917"/>
    </source>
</evidence>
<dbReference type="InterPro" id="IPR035647">
    <property type="entry name" value="EFG_III/V"/>
</dbReference>
<evidence type="ECO:0000256" key="1">
    <source>
        <dbReference type="ARBA" id="ARBA00004496"/>
    </source>
</evidence>
<dbReference type="InterPro" id="IPR009000">
    <property type="entry name" value="Transl_B-barrel_sf"/>
</dbReference>
<dbReference type="EMBL" id="CP026948">
    <property type="protein sequence ID" value="AWB83716.1"/>
    <property type="molecule type" value="Genomic_DNA"/>
</dbReference>
<dbReference type="NCBIfam" id="NF001964">
    <property type="entry name" value="PRK00741.1"/>
    <property type="match status" value="1"/>
</dbReference>
<dbReference type="InterPro" id="IPR053905">
    <property type="entry name" value="EF-G-like_DII"/>
</dbReference>
<evidence type="ECO:0000313" key="10">
    <source>
        <dbReference type="Proteomes" id="UP000244754"/>
    </source>
</evidence>
<dbReference type="Gene3D" id="2.40.30.10">
    <property type="entry name" value="Translation factors"/>
    <property type="match status" value="1"/>
</dbReference>
<dbReference type="PROSITE" id="PS51722">
    <property type="entry name" value="G_TR_2"/>
    <property type="match status" value="1"/>
</dbReference>
<comment type="similarity">
    <text evidence="2 7">Belongs to the TRAFAC class translation factor GTPase superfamily. Classic translation factor GTPase family. PrfC subfamily.</text>
</comment>
<organism evidence="9 10">
    <name type="scientific">Corynebacterium liangguodongii</name>
    <dbReference type="NCBI Taxonomy" id="2079535"/>
    <lineage>
        <taxon>Bacteria</taxon>
        <taxon>Bacillati</taxon>
        <taxon>Actinomycetota</taxon>
        <taxon>Actinomycetes</taxon>
        <taxon>Mycobacteriales</taxon>
        <taxon>Corynebacteriaceae</taxon>
        <taxon>Corynebacterium</taxon>
    </lineage>
</organism>
<dbReference type="CDD" id="cd16259">
    <property type="entry name" value="RF3_III"/>
    <property type="match status" value="1"/>
</dbReference>
<reference evidence="10" key="1">
    <citation type="submission" date="2018-01" db="EMBL/GenBank/DDBJ databases">
        <authorList>
            <person name="Li J."/>
        </authorList>
    </citation>
    <scope>NUCLEOTIDE SEQUENCE [LARGE SCALE GENOMIC DNA]</scope>
    <source>
        <strain evidence="10">2184</strain>
    </source>
</reference>
<dbReference type="InterPro" id="IPR004548">
    <property type="entry name" value="PrfC"/>
</dbReference>
<dbReference type="GO" id="GO:0005525">
    <property type="term" value="F:GTP binding"/>
    <property type="evidence" value="ECO:0007669"/>
    <property type="project" value="UniProtKB-UniRule"/>
</dbReference>
<name>A0A2S0WD76_9CORY</name>
<dbReference type="PANTHER" id="PTHR43556:SF2">
    <property type="entry name" value="PEPTIDE CHAIN RELEASE FACTOR RF3"/>
    <property type="match status" value="1"/>
</dbReference>
<dbReference type="Gene3D" id="3.30.70.3280">
    <property type="entry name" value="Peptide chain release factor 3, domain III"/>
    <property type="match status" value="1"/>
</dbReference>
<dbReference type="GO" id="GO:0016149">
    <property type="term" value="F:translation release factor activity, codon specific"/>
    <property type="evidence" value="ECO:0007669"/>
    <property type="project" value="UniProtKB-UniRule"/>
</dbReference>
<keyword evidence="5 7" id="KW-0648">Protein biosynthesis</keyword>
<evidence type="ECO:0000256" key="3">
    <source>
        <dbReference type="ARBA" id="ARBA00022490"/>
    </source>
</evidence>
<keyword evidence="10" id="KW-1185">Reference proteome</keyword>
<dbReference type="GO" id="GO:0006449">
    <property type="term" value="P:regulation of translational termination"/>
    <property type="evidence" value="ECO:0007669"/>
    <property type="project" value="UniProtKB-UniRule"/>
</dbReference>
<keyword evidence="3 7" id="KW-0963">Cytoplasm</keyword>
<evidence type="ECO:0000313" key="9">
    <source>
        <dbReference type="EMBL" id="AWB83716.1"/>
    </source>
</evidence>
<keyword evidence="4 7" id="KW-0547">Nucleotide-binding</keyword>
<gene>
    <name evidence="7" type="primary">prfC</name>
    <name evidence="9" type="ORF">C3E79_03785</name>
</gene>
<dbReference type="SUPFAM" id="SSF50447">
    <property type="entry name" value="Translation proteins"/>
    <property type="match status" value="1"/>
</dbReference>
<dbReference type="GO" id="GO:0005829">
    <property type="term" value="C:cytosol"/>
    <property type="evidence" value="ECO:0007669"/>
    <property type="project" value="TreeGrafter"/>
</dbReference>
<evidence type="ECO:0000256" key="4">
    <source>
        <dbReference type="ARBA" id="ARBA00022741"/>
    </source>
</evidence>
<evidence type="ECO:0000256" key="8">
    <source>
        <dbReference type="NCBIfam" id="TIGR00503"/>
    </source>
</evidence>
<comment type="subcellular location">
    <subcellularLocation>
        <location evidence="1 7">Cytoplasm</location>
    </subcellularLocation>
</comment>
<sequence length="529" mass="57816">MSTLSEAKRRRTFAVIAHPDAGKSTLTEALALHAHVISEAGAVHGKGNRKATVSDWMEMEKDRGISIASSALQFEYLPEGADAAEPYVINLVDTPGHADFSEDTYRVLSAVDAAVMLIDAAKGLEPQTLKLFRVCKARGLPIVTVVNKWDRVGRTPLELVDEIVTEIDLQPTPLYWPVGEAGDFRGLAHIDSDGEADRYIRFIRTAGGSTIAPEEHYTPEQAAEHEGETWETAVEEAELLAADGAVHNQELFEQCVTSPVIFASAMLNFGVHQILDTLCEIAPAPAPRSTRALDGDFSGVVFKVQAGMDKNHRDTLAFMRVVSGEFDRGMQVTHAQSGRTFSTKYALTVFGRTRDTVETAYPGDIIGLVNAGSLAPGDTIFTGAKVQFPPMPQFAPEHFRTLRAKSLGKYKQFRKGLEQLDAEGVVQILRNDARGDAAPVMAAVGPMQFEVMQARMDNEYNVETVAEPVPYSVARRTDAESAAELGRQRGVEVFTRSDGELIALFGDKWKLAFIEKENPQLTIEPLVAD</sequence>
<dbReference type="GO" id="GO:0016150">
    <property type="term" value="F:translation release factor activity, codon nonspecific"/>
    <property type="evidence" value="ECO:0007669"/>
    <property type="project" value="TreeGrafter"/>
</dbReference>
<accession>A0A2S0WD76</accession>
<evidence type="ECO:0000256" key="2">
    <source>
        <dbReference type="ARBA" id="ARBA00009978"/>
    </source>
</evidence>
<dbReference type="NCBIfam" id="TIGR00503">
    <property type="entry name" value="prfC"/>
    <property type="match status" value="1"/>
</dbReference>
<dbReference type="Proteomes" id="UP000244754">
    <property type="component" value="Chromosome"/>
</dbReference>
<dbReference type="Pfam" id="PF00009">
    <property type="entry name" value="GTP_EFTU"/>
    <property type="match status" value="1"/>
</dbReference>
<dbReference type="OrthoDB" id="9801472at2"/>
<dbReference type="HAMAP" id="MF_00072">
    <property type="entry name" value="Rel_fac_3"/>
    <property type="match status" value="1"/>
</dbReference>
<keyword evidence="6 7" id="KW-0342">GTP-binding</keyword>
<dbReference type="InterPro" id="IPR032090">
    <property type="entry name" value="RF3_C"/>
</dbReference>
<dbReference type="Pfam" id="PF16658">
    <property type="entry name" value="RF3_C"/>
    <property type="match status" value="1"/>
</dbReference>
<dbReference type="PROSITE" id="PS00301">
    <property type="entry name" value="G_TR_1"/>
    <property type="match status" value="1"/>
</dbReference>
<dbReference type="PANTHER" id="PTHR43556">
    <property type="entry name" value="PEPTIDE CHAIN RELEASE FACTOR RF3"/>
    <property type="match status" value="1"/>
</dbReference>
<comment type="function">
    <text evidence="7">Increases the formation of ribosomal termination complexes and stimulates activities of RF-1 and RF-2. It binds guanine nucleotides and has strong preference for UGA stop codons. It may interact directly with the ribosome. The stimulation of RF-1 and RF-2 is significantly reduced by GTP and GDP, but not by GMP.</text>
</comment>
<dbReference type="GO" id="GO:0003924">
    <property type="term" value="F:GTPase activity"/>
    <property type="evidence" value="ECO:0007669"/>
    <property type="project" value="InterPro"/>
</dbReference>
<dbReference type="InterPro" id="IPR031157">
    <property type="entry name" value="G_TR_CS"/>
</dbReference>
<feature type="binding site" evidence="7">
    <location>
        <begin position="93"/>
        <end position="97"/>
    </location>
    <ligand>
        <name>GTP</name>
        <dbReference type="ChEBI" id="CHEBI:37565"/>
    </ligand>
</feature>
<dbReference type="InterPro" id="IPR000795">
    <property type="entry name" value="T_Tr_GTP-bd_dom"/>
</dbReference>
<dbReference type="SUPFAM" id="SSF54980">
    <property type="entry name" value="EF-G C-terminal domain-like"/>
    <property type="match status" value="1"/>
</dbReference>
<dbReference type="SUPFAM" id="SSF52540">
    <property type="entry name" value="P-loop containing nucleoside triphosphate hydrolases"/>
    <property type="match status" value="1"/>
</dbReference>
<dbReference type="NCBIfam" id="TIGR00231">
    <property type="entry name" value="small_GTP"/>
    <property type="match status" value="1"/>
</dbReference>